<feature type="transmembrane region" description="Helical" evidence="5">
    <location>
        <begin position="244"/>
        <end position="266"/>
    </location>
</feature>
<feature type="transmembrane region" description="Helical" evidence="5">
    <location>
        <begin position="310"/>
        <end position="329"/>
    </location>
</feature>
<evidence type="ECO:0000313" key="9">
    <source>
        <dbReference type="Proteomes" id="UP000634667"/>
    </source>
</evidence>
<evidence type="ECO:0000313" key="8">
    <source>
        <dbReference type="EMBL" id="GGW53375.1"/>
    </source>
</evidence>
<dbReference type="InterPro" id="IPR013249">
    <property type="entry name" value="RNA_pol_sigma70_r4_t2"/>
</dbReference>
<dbReference type="Pfam" id="PF04542">
    <property type="entry name" value="Sigma70_r2"/>
    <property type="match status" value="1"/>
</dbReference>
<comment type="caution">
    <text evidence="8">The sequence shown here is derived from an EMBL/GenBank/DDBJ whole genome shotgun (WGS) entry which is preliminary data.</text>
</comment>
<feature type="domain" description="RNA polymerase sigma-70 region 2" evidence="6">
    <location>
        <begin position="38"/>
        <end position="104"/>
    </location>
</feature>
<dbReference type="EMBL" id="BMYR01000002">
    <property type="protein sequence ID" value="GGW53375.1"/>
    <property type="molecule type" value="Genomic_DNA"/>
</dbReference>
<dbReference type="Proteomes" id="UP000634667">
    <property type="component" value="Unassembled WGS sequence"/>
</dbReference>
<dbReference type="SUPFAM" id="SSF88946">
    <property type="entry name" value="Sigma2 domain of RNA polymerase sigma factors"/>
    <property type="match status" value="1"/>
</dbReference>
<evidence type="ECO:0000256" key="2">
    <source>
        <dbReference type="ARBA" id="ARBA00023015"/>
    </source>
</evidence>
<protein>
    <submittedName>
        <fullName evidence="8">RNA polymerase sigma factor RfaY</fullName>
    </submittedName>
</protein>
<dbReference type="NCBIfam" id="TIGR02937">
    <property type="entry name" value="sigma70-ECF"/>
    <property type="match status" value="1"/>
</dbReference>
<keyword evidence="5" id="KW-0812">Transmembrane</keyword>
<dbReference type="InterPro" id="IPR039425">
    <property type="entry name" value="RNA_pol_sigma-70-like"/>
</dbReference>
<name>A0ABQ2WFQ9_9ALTE</name>
<dbReference type="SUPFAM" id="SSF88659">
    <property type="entry name" value="Sigma3 and sigma4 domains of RNA polymerase sigma factors"/>
    <property type="match status" value="1"/>
</dbReference>
<gene>
    <name evidence="8" type="primary">rfaY</name>
    <name evidence="8" type="ORF">GCM10008111_07000</name>
</gene>
<dbReference type="PANTHER" id="PTHR43133">
    <property type="entry name" value="RNA POLYMERASE ECF-TYPE SIGMA FACTO"/>
    <property type="match status" value="1"/>
</dbReference>
<dbReference type="Gene3D" id="1.10.10.10">
    <property type="entry name" value="Winged helix-like DNA-binding domain superfamily/Winged helix DNA-binding domain"/>
    <property type="match status" value="1"/>
</dbReference>
<feature type="transmembrane region" description="Helical" evidence="5">
    <location>
        <begin position="201"/>
        <end position="224"/>
    </location>
</feature>
<keyword evidence="9" id="KW-1185">Reference proteome</keyword>
<feature type="transmembrane region" description="Helical" evidence="5">
    <location>
        <begin position="357"/>
        <end position="380"/>
    </location>
</feature>
<dbReference type="InterPro" id="IPR007627">
    <property type="entry name" value="RNA_pol_sigma70_r2"/>
</dbReference>
<comment type="similarity">
    <text evidence="1">Belongs to the sigma-70 factor family. ECF subfamily.</text>
</comment>
<keyword evidence="4" id="KW-0804">Transcription</keyword>
<evidence type="ECO:0000259" key="7">
    <source>
        <dbReference type="Pfam" id="PF08281"/>
    </source>
</evidence>
<keyword evidence="3" id="KW-0731">Sigma factor</keyword>
<keyword evidence="5" id="KW-1133">Transmembrane helix</keyword>
<sequence>MPNANLNTALTLPLPLEQQLQPDVTAAIAGDVQAFGRLIRRCQNSVSSIALAIVKDLDASEEVCQQVFIAAWQQLSSLQNPASFLPWVRQITRYRAYSYLREQRNAQTERGTDAEALLETFASDSNPPDELLRSEQGTLIRNLLDELPPESREIVLLFYREEQNSQQVASLLGLTEANVRKKLQRVRELLKEQLLARYGKLILSTAPGVGLSSAVLSALLIASPPAAAATASVMAAQSSGLAKFGWLLSGALLGALGGMLGVVLGMRGPLKNATSDNERSCLLRYRNQALVWVGLSGLLLAAAYEFTAGAIAPLMAFGLFMAGVAYLQVRVWQTIKPRLLAKAVQGSEAKRQYRNNLFWCWFGMLGGATAGFAGLIAGLIKNGRWFLG</sequence>
<feature type="transmembrane region" description="Helical" evidence="5">
    <location>
        <begin position="287"/>
        <end position="304"/>
    </location>
</feature>
<dbReference type="PANTHER" id="PTHR43133:SF25">
    <property type="entry name" value="RNA POLYMERASE SIGMA FACTOR RFAY-RELATED"/>
    <property type="match status" value="1"/>
</dbReference>
<evidence type="ECO:0000256" key="5">
    <source>
        <dbReference type="SAM" id="Phobius"/>
    </source>
</evidence>
<dbReference type="InterPro" id="IPR013324">
    <property type="entry name" value="RNA_pol_sigma_r3/r4-like"/>
</dbReference>
<dbReference type="CDD" id="cd06171">
    <property type="entry name" value="Sigma70_r4"/>
    <property type="match status" value="1"/>
</dbReference>
<feature type="domain" description="RNA polymerase sigma factor 70 region 4 type 2" evidence="7">
    <location>
        <begin position="140"/>
        <end position="190"/>
    </location>
</feature>
<dbReference type="Pfam" id="PF08281">
    <property type="entry name" value="Sigma70_r4_2"/>
    <property type="match status" value="1"/>
</dbReference>
<reference evidence="9" key="1">
    <citation type="journal article" date="2019" name="Int. J. Syst. Evol. Microbiol.">
        <title>The Global Catalogue of Microorganisms (GCM) 10K type strain sequencing project: providing services to taxonomists for standard genome sequencing and annotation.</title>
        <authorList>
            <consortium name="The Broad Institute Genomics Platform"/>
            <consortium name="The Broad Institute Genome Sequencing Center for Infectious Disease"/>
            <person name="Wu L."/>
            <person name="Ma J."/>
        </authorList>
    </citation>
    <scope>NUCLEOTIDE SEQUENCE [LARGE SCALE GENOMIC DNA]</scope>
    <source>
        <strain evidence="9">KCTC 23723</strain>
    </source>
</reference>
<evidence type="ECO:0000256" key="1">
    <source>
        <dbReference type="ARBA" id="ARBA00010641"/>
    </source>
</evidence>
<keyword evidence="2" id="KW-0805">Transcription regulation</keyword>
<proteinExistence type="inferred from homology"/>
<dbReference type="RefSeq" id="WP_189480544.1">
    <property type="nucleotide sequence ID" value="NZ_BMYR01000002.1"/>
</dbReference>
<accession>A0ABQ2WFQ9</accession>
<dbReference type="InterPro" id="IPR013325">
    <property type="entry name" value="RNA_pol_sigma_r2"/>
</dbReference>
<evidence type="ECO:0000259" key="6">
    <source>
        <dbReference type="Pfam" id="PF04542"/>
    </source>
</evidence>
<dbReference type="InterPro" id="IPR036388">
    <property type="entry name" value="WH-like_DNA-bd_sf"/>
</dbReference>
<keyword evidence="5" id="KW-0472">Membrane</keyword>
<dbReference type="InterPro" id="IPR014284">
    <property type="entry name" value="RNA_pol_sigma-70_dom"/>
</dbReference>
<evidence type="ECO:0000256" key="4">
    <source>
        <dbReference type="ARBA" id="ARBA00023163"/>
    </source>
</evidence>
<organism evidence="8 9">
    <name type="scientific">Alishewanella tabrizica</name>
    <dbReference type="NCBI Taxonomy" id="671278"/>
    <lineage>
        <taxon>Bacteria</taxon>
        <taxon>Pseudomonadati</taxon>
        <taxon>Pseudomonadota</taxon>
        <taxon>Gammaproteobacteria</taxon>
        <taxon>Alteromonadales</taxon>
        <taxon>Alteromonadaceae</taxon>
        <taxon>Alishewanella</taxon>
    </lineage>
</organism>
<evidence type="ECO:0000256" key="3">
    <source>
        <dbReference type="ARBA" id="ARBA00023082"/>
    </source>
</evidence>
<dbReference type="Gene3D" id="1.10.1740.10">
    <property type="match status" value="1"/>
</dbReference>